<gene>
    <name evidence="2" type="ORF">G113_01324</name>
</gene>
<dbReference type="Pfam" id="PF02627">
    <property type="entry name" value="CMD"/>
    <property type="match status" value="1"/>
</dbReference>
<dbReference type="InterPro" id="IPR029032">
    <property type="entry name" value="AhpD-like"/>
</dbReference>
<proteinExistence type="predicted"/>
<dbReference type="SUPFAM" id="SSF69118">
    <property type="entry name" value="AhpD-like"/>
    <property type="match status" value="1"/>
</dbReference>
<evidence type="ECO:0000259" key="1">
    <source>
        <dbReference type="Pfam" id="PF02627"/>
    </source>
</evidence>
<dbReference type="AlphaFoldDB" id="R1GZK2"/>
<dbReference type="PATRIC" id="fig|1268236.3.peg.266"/>
<organism evidence="2 3">
    <name type="scientific">Aeromonas molluscorum 848</name>
    <dbReference type="NCBI Taxonomy" id="1268236"/>
    <lineage>
        <taxon>Bacteria</taxon>
        <taxon>Pseudomonadati</taxon>
        <taxon>Pseudomonadota</taxon>
        <taxon>Gammaproteobacteria</taxon>
        <taxon>Aeromonadales</taxon>
        <taxon>Aeromonadaceae</taxon>
        <taxon>Aeromonas</taxon>
    </lineage>
</organism>
<keyword evidence="2" id="KW-0575">Peroxidase</keyword>
<dbReference type="PANTHER" id="PTHR35446:SF3">
    <property type="entry name" value="CMD DOMAIN-CONTAINING PROTEIN"/>
    <property type="match status" value="1"/>
</dbReference>
<dbReference type="OrthoDB" id="9808310at2"/>
<dbReference type="RefSeq" id="WP_005891851.1">
    <property type="nucleotide sequence ID" value="NZ_AQGQ01000003.1"/>
</dbReference>
<protein>
    <submittedName>
        <fullName evidence="2">Alkylhydroperoxidase AhpD domain-containing protein</fullName>
    </submittedName>
</protein>
<evidence type="ECO:0000313" key="2">
    <source>
        <dbReference type="EMBL" id="EOD56885.1"/>
    </source>
</evidence>
<keyword evidence="2" id="KW-0560">Oxidoreductase</keyword>
<comment type="caution">
    <text evidence="2">The sequence shown here is derived from an EMBL/GenBank/DDBJ whole genome shotgun (WGS) entry which is preliminary data.</text>
</comment>
<sequence>MVRINPLTLAEAKPATADTLTAIKGKLGMVPNLFSTLAHSPAVFKAYLAFAEALGQGRLDARQRELLALAIGQVNACQYCLSAHVLGAKKAGFSPEQIRDARLGEAENPLDQALITLAILVVRQRGVIDDTQLQEARVAGVDDELLIEVLGQVALNTLTNYSNHVAGTEIDFPAVAVRP</sequence>
<feature type="domain" description="Carboxymuconolactone decarboxylase-like" evidence="1">
    <location>
        <begin position="41"/>
        <end position="103"/>
    </location>
</feature>
<dbReference type="InterPro" id="IPR004675">
    <property type="entry name" value="AhpD_core"/>
</dbReference>
<reference evidence="2 3" key="1">
    <citation type="journal article" date="2013" name="Genome Announc.">
        <title>Draft Genome Sequence of Aeromonas molluscorum Strain 848TT, Isolated from Bivalve Molluscs.</title>
        <authorList>
            <person name="Spataro N."/>
            <person name="Farfan M."/>
            <person name="Albarral V."/>
            <person name="Sanglas A."/>
            <person name="Loren J.G."/>
            <person name="Fuste M.C."/>
            <person name="Bosch E."/>
        </authorList>
    </citation>
    <scope>NUCLEOTIDE SEQUENCE [LARGE SCALE GENOMIC DNA]</scope>
    <source>
        <strain evidence="2 3">848</strain>
    </source>
</reference>
<dbReference type="Gene3D" id="1.20.1290.10">
    <property type="entry name" value="AhpD-like"/>
    <property type="match status" value="1"/>
</dbReference>
<evidence type="ECO:0000313" key="3">
    <source>
        <dbReference type="Proteomes" id="UP000013526"/>
    </source>
</evidence>
<name>R1GZK2_9GAMM</name>
<dbReference type="EMBL" id="AQGQ01000003">
    <property type="protein sequence ID" value="EOD56885.1"/>
    <property type="molecule type" value="Genomic_DNA"/>
</dbReference>
<accession>R1GZK2</accession>
<dbReference type="InterPro" id="IPR003779">
    <property type="entry name" value="CMD-like"/>
</dbReference>
<keyword evidence="3" id="KW-1185">Reference proteome</keyword>
<dbReference type="NCBIfam" id="TIGR00778">
    <property type="entry name" value="ahpD_dom"/>
    <property type="match status" value="1"/>
</dbReference>
<dbReference type="PANTHER" id="PTHR35446">
    <property type="entry name" value="SI:CH211-175M2.5"/>
    <property type="match status" value="1"/>
</dbReference>
<dbReference type="GO" id="GO:0051920">
    <property type="term" value="F:peroxiredoxin activity"/>
    <property type="evidence" value="ECO:0007669"/>
    <property type="project" value="InterPro"/>
</dbReference>
<dbReference type="Proteomes" id="UP000013526">
    <property type="component" value="Unassembled WGS sequence"/>
</dbReference>